<reference evidence="1" key="1">
    <citation type="submission" date="2020-05" db="EMBL/GenBank/DDBJ databases">
        <authorList>
            <person name="Chiriac C."/>
            <person name="Salcher M."/>
            <person name="Ghai R."/>
            <person name="Kavagutti S V."/>
        </authorList>
    </citation>
    <scope>NUCLEOTIDE SEQUENCE</scope>
</reference>
<organism evidence="1">
    <name type="scientific">uncultured Caudovirales phage</name>
    <dbReference type="NCBI Taxonomy" id="2100421"/>
    <lineage>
        <taxon>Viruses</taxon>
        <taxon>Duplodnaviria</taxon>
        <taxon>Heunggongvirae</taxon>
        <taxon>Uroviricota</taxon>
        <taxon>Caudoviricetes</taxon>
        <taxon>Peduoviridae</taxon>
        <taxon>Maltschvirus</taxon>
        <taxon>Maltschvirus maltsch</taxon>
    </lineage>
</organism>
<dbReference type="Gene3D" id="3.30.565.10">
    <property type="entry name" value="Histidine kinase-like ATPase, C-terminal domain"/>
    <property type="match status" value="1"/>
</dbReference>
<accession>A0A6J5RTR1</accession>
<name>A0A6J5RTR1_9CAUD</name>
<dbReference type="SUPFAM" id="SSF55874">
    <property type="entry name" value="ATPase domain of HSP90 chaperone/DNA topoisomerase II/histidine kinase"/>
    <property type="match status" value="1"/>
</dbReference>
<dbReference type="EMBL" id="LR797252">
    <property type="protein sequence ID" value="CAB4196951.1"/>
    <property type="molecule type" value="Genomic_DNA"/>
</dbReference>
<proteinExistence type="predicted"/>
<sequence length="703" mass="81308">MKLNDVKPHYESSDGLDEVFFSIKDQGMIFDILRNKMYANPILAICREISCNARDAHREIGVQDEPVHIHIPNNLEPYYKIKDFGPGISTDRMYNIFIQYTASTKRNDNTQTGGFGLGAKTPFSYSDSFSIITIHNGIKYNYGCAIDETKVGKISLFSKIPTDEANGTEIIIPVKPVDFKAFADCTELSTRHWDVKPVITGFPTLFVWKNINRILDGKNWALMASDGYSRSAKIIIDGIEYPLEYDSLRKYTDPKLLDSLRGNIVLYFEIGELTLSANREQIHLDEQTKLKIKIRLEDMSKDIKYIIHDKIKKFTNLWDANVFYRKELSDLFYNCASLGKLEWQGIELTLNSYFSVDCSVFSFTKGTWSRKHGDNPDKLSRSLSQCVSFQENSSLFLNDLSIKEPTPKHVKKIFDDNPKLKSISVICPKDDANKKDLYSKHHLDKMNISMLSAFTNATGRNYTAPSLRLLVFKFDSNASAFRQVSYSLIKEDKNTQKVLCNLTKINSIYPNIRTIILKSKKHISLDSMRSISAKFTDVSFYGIDDSVPEDRIKTDFDGFIDIEDFINDKIIKNKSIDFNKIKFIKENKILIDYHIMKIFDELHSKIINRNNPFIKVCELQNKFNLEMKDQALLSFYEMFGGVISKKDIAKFLADNPDYDIDKMIKIFNDTYPLMRHLNYYNRDMHDQVIDYINMVDKIQEIKK</sequence>
<protein>
    <submittedName>
        <fullName evidence="1">HATPase_c domain containing protein</fullName>
    </submittedName>
</protein>
<gene>
    <name evidence="1" type="ORF">UFOVP1290_471</name>
</gene>
<evidence type="ECO:0000313" key="1">
    <source>
        <dbReference type="EMBL" id="CAB4196951.1"/>
    </source>
</evidence>
<dbReference type="InterPro" id="IPR036890">
    <property type="entry name" value="HATPase_C_sf"/>
</dbReference>